<name>A0A9D9DBE8_9GAMM</name>
<evidence type="ECO:0000313" key="3">
    <source>
        <dbReference type="Proteomes" id="UP000823631"/>
    </source>
</evidence>
<protein>
    <submittedName>
        <fullName evidence="2">Transglycosylase domain-containing protein</fullName>
    </submittedName>
</protein>
<evidence type="ECO:0000259" key="1">
    <source>
        <dbReference type="Pfam" id="PF00912"/>
    </source>
</evidence>
<dbReference type="InterPro" id="IPR001264">
    <property type="entry name" value="Glyco_trans_51"/>
</dbReference>
<dbReference type="EMBL" id="JADINH010000191">
    <property type="protein sequence ID" value="MBO8416629.1"/>
    <property type="molecule type" value="Genomic_DNA"/>
</dbReference>
<dbReference type="Pfam" id="PF00912">
    <property type="entry name" value="Transgly"/>
    <property type="match status" value="1"/>
</dbReference>
<evidence type="ECO:0000313" key="2">
    <source>
        <dbReference type="EMBL" id="MBO8416629.1"/>
    </source>
</evidence>
<dbReference type="InterPro" id="IPR023346">
    <property type="entry name" value="Lysozyme-like_dom_sf"/>
</dbReference>
<reference evidence="2" key="2">
    <citation type="journal article" date="2021" name="PeerJ">
        <title>Extensive microbial diversity within the chicken gut microbiome revealed by metagenomics and culture.</title>
        <authorList>
            <person name="Gilroy R."/>
            <person name="Ravi A."/>
            <person name="Getino M."/>
            <person name="Pursley I."/>
            <person name="Horton D.L."/>
            <person name="Alikhan N.F."/>
            <person name="Baker D."/>
            <person name="Gharbi K."/>
            <person name="Hall N."/>
            <person name="Watson M."/>
            <person name="Adriaenssens E.M."/>
            <person name="Foster-Nyarko E."/>
            <person name="Jarju S."/>
            <person name="Secka A."/>
            <person name="Antonio M."/>
            <person name="Oren A."/>
            <person name="Chaudhuri R.R."/>
            <person name="La Ragione R."/>
            <person name="Hildebrand F."/>
            <person name="Pallen M.J."/>
        </authorList>
    </citation>
    <scope>NUCLEOTIDE SEQUENCE</scope>
    <source>
        <strain evidence="2">17213</strain>
    </source>
</reference>
<dbReference type="Proteomes" id="UP000823631">
    <property type="component" value="Unassembled WGS sequence"/>
</dbReference>
<organism evidence="2 3">
    <name type="scientific">Candidatus Avisuccinivibrio stercorigallinarum</name>
    <dbReference type="NCBI Taxonomy" id="2840704"/>
    <lineage>
        <taxon>Bacteria</taxon>
        <taxon>Pseudomonadati</taxon>
        <taxon>Pseudomonadota</taxon>
        <taxon>Gammaproteobacteria</taxon>
        <taxon>Aeromonadales</taxon>
        <taxon>Succinivibrionaceae</taxon>
        <taxon>Succinivibrionaceae incertae sedis</taxon>
        <taxon>Candidatus Avisuccinivibrio</taxon>
    </lineage>
</organism>
<reference evidence="2" key="1">
    <citation type="submission" date="2020-10" db="EMBL/GenBank/DDBJ databases">
        <authorList>
            <person name="Gilroy R."/>
        </authorList>
    </citation>
    <scope>NUCLEOTIDE SEQUENCE</scope>
    <source>
        <strain evidence="2">17213</strain>
    </source>
</reference>
<gene>
    <name evidence="2" type="ORF">IAB19_09635</name>
</gene>
<feature type="domain" description="Glycosyl transferase family 51" evidence="1">
    <location>
        <begin position="73"/>
        <end position="109"/>
    </location>
</feature>
<dbReference type="AlphaFoldDB" id="A0A9D9DBE8"/>
<proteinExistence type="predicted"/>
<feature type="non-terminal residue" evidence="2">
    <location>
        <position position="110"/>
    </location>
</feature>
<dbReference type="Gene3D" id="1.10.3810.10">
    <property type="entry name" value="Biosynthetic peptidoglycan transglycosylase-like"/>
    <property type="match status" value="1"/>
</dbReference>
<dbReference type="InterPro" id="IPR036950">
    <property type="entry name" value="PBP_transglycosylase"/>
</dbReference>
<dbReference type="SUPFAM" id="SSF53955">
    <property type="entry name" value="Lysozyme-like"/>
    <property type="match status" value="1"/>
</dbReference>
<sequence length="110" mass="12132">MQPSAWTFKTYRRALAAPLLGAAALCLTALLLCFALLCLTLKPDLTLYQERSRLLYDSSGQIAAYSLSADGRLRFLSPPDTVDPLLIKLILAAEDERFYEHPGVDFIALG</sequence>
<accession>A0A9D9DBE8</accession>
<comment type="caution">
    <text evidence="2">The sequence shown here is derived from an EMBL/GenBank/DDBJ whole genome shotgun (WGS) entry which is preliminary data.</text>
</comment>